<gene>
    <name evidence="2" type="ORF">CGZ94_00975</name>
</gene>
<dbReference type="InterPro" id="IPR002347">
    <property type="entry name" value="SDR_fam"/>
</dbReference>
<organism evidence="2 3">
    <name type="scientific">Enemella evansiae</name>
    <dbReference type="NCBI Taxonomy" id="2016499"/>
    <lineage>
        <taxon>Bacteria</taxon>
        <taxon>Bacillati</taxon>
        <taxon>Actinomycetota</taxon>
        <taxon>Actinomycetes</taxon>
        <taxon>Propionibacteriales</taxon>
        <taxon>Propionibacteriaceae</taxon>
        <taxon>Enemella</taxon>
    </lineage>
</organism>
<dbReference type="OrthoDB" id="7064009at2"/>
<proteinExistence type="inferred from homology"/>
<dbReference type="PANTHER" id="PTHR42760">
    <property type="entry name" value="SHORT-CHAIN DEHYDROGENASES/REDUCTASES FAMILY MEMBER"/>
    <property type="match status" value="1"/>
</dbReference>
<dbReference type="SUPFAM" id="SSF51735">
    <property type="entry name" value="NAD(P)-binding Rossmann-fold domains"/>
    <property type="match status" value="1"/>
</dbReference>
<dbReference type="InterPro" id="IPR020904">
    <property type="entry name" value="Sc_DH/Rdtase_CS"/>
</dbReference>
<dbReference type="AlphaFoldDB" id="A0A255GSV1"/>
<dbReference type="RefSeq" id="WP_094404347.1">
    <property type="nucleotide sequence ID" value="NZ_NMVO01000001.1"/>
</dbReference>
<reference evidence="2 3" key="1">
    <citation type="submission" date="2017-07" db="EMBL/GenBank/DDBJ databases">
        <title>Draft whole genome sequences of clinical Proprionibacteriaceae strains.</title>
        <authorList>
            <person name="Bernier A.-M."/>
            <person name="Bernard K."/>
            <person name="Domingo M.-C."/>
        </authorList>
    </citation>
    <scope>NUCLEOTIDE SEQUENCE [LARGE SCALE GENOMIC DNA]</scope>
    <source>
        <strain evidence="2 3">NML 030167</strain>
    </source>
</reference>
<comment type="caution">
    <text evidence="2">The sequence shown here is derived from an EMBL/GenBank/DDBJ whole genome shotgun (WGS) entry which is preliminary data.</text>
</comment>
<keyword evidence="3" id="KW-1185">Reference proteome</keyword>
<dbReference type="InterPro" id="IPR036291">
    <property type="entry name" value="NAD(P)-bd_dom_sf"/>
</dbReference>
<dbReference type="PRINTS" id="PR00080">
    <property type="entry name" value="SDRFAMILY"/>
</dbReference>
<dbReference type="PANTHER" id="PTHR42760:SF40">
    <property type="entry name" value="3-OXOACYL-[ACYL-CARRIER-PROTEIN] REDUCTASE, CHLOROPLASTIC"/>
    <property type="match status" value="1"/>
</dbReference>
<dbReference type="GO" id="GO:0030497">
    <property type="term" value="P:fatty acid elongation"/>
    <property type="evidence" value="ECO:0007669"/>
    <property type="project" value="TreeGrafter"/>
</dbReference>
<name>A0A255GSV1_9ACTN</name>
<dbReference type="Gene3D" id="3.40.50.720">
    <property type="entry name" value="NAD(P)-binding Rossmann-like Domain"/>
    <property type="match status" value="1"/>
</dbReference>
<dbReference type="Pfam" id="PF13561">
    <property type="entry name" value="adh_short_C2"/>
    <property type="match status" value="1"/>
</dbReference>
<dbReference type="PRINTS" id="PR00081">
    <property type="entry name" value="GDHRDH"/>
</dbReference>
<dbReference type="EMBL" id="NMVO01000001">
    <property type="protein sequence ID" value="OYO17513.1"/>
    <property type="molecule type" value="Genomic_DNA"/>
</dbReference>
<protein>
    <submittedName>
        <fullName evidence="2">3-oxoacyl-ACP reductase</fullName>
    </submittedName>
</protein>
<evidence type="ECO:0000313" key="3">
    <source>
        <dbReference type="Proteomes" id="UP000215896"/>
    </source>
</evidence>
<dbReference type="GO" id="GO:0016616">
    <property type="term" value="F:oxidoreductase activity, acting on the CH-OH group of donors, NAD or NADP as acceptor"/>
    <property type="evidence" value="ECO:0007669"/>
    <property type="project" value="TreeGrafter"/>
</dbReference>
<dbReference type="PROSITE" id="PS00061">
    <property type="entry name" value="ADH_SHORT"/>
    <property type="match status" value="1"/>
</dbReference>
<evidence type="ECO:0000256" key="1">
    <source>
        <dbReference type="ARBA" id="ARBA00006484"/>
    </source>
</evidence>
<sequence>MDRTVIVTGGGTGIGRAIAERFAAAGDRVIITGRRREVLDKAADELEGNVEVRDFDASDPGQVEAFVVSLDGVDVLVNNAGGNTDFDGAEPGSLAEVADAWQRNLAANLISAVLVTTSLGPKLGAGASVISIGSIAADKGAGAYGAAKAGIASWNIGLARELGPRGVTANVVSPGFIEATEFFRDALTDQRRQSLIDAALTGRAGVPDDIAAMVEFLASEGARQIAGQTFAVNGGEWPSR</sequence>
<accession>A0A255GSV1</accession>
<evidence type="ECO:0000313" key="2">
    <source>
        <dbReference type="EMBL" id="OYO17513.1"/>
    </source>
</evidence>
<dbReference type="Proteomes" id="UP000215896">
    <property type="component" value="Unassembled WGS sequence"/>
</dbReference>
<dbReference type="CDD" id="cd05233">
    <property type="entry name" value="SDR_c"/>
    <property type="match status" value="1"/>
</dbReference>
<comment type="similarity">
    <text evidence="1">Belongs to the short-chain dehydrogenases/reductases (SDR) family.</text>
</comment>